<dbReference type="Gene3D" id="1.10.510.10">
    <property type="entry name" value="Transferase(Phosphotransferase) domain 1"/>
    <property type="match status" value="1"/>
</dbReference>
<dbReference type="Pfam" id="PF07714">
    <property type="entry name" value="PK_Tyr_Ser-Thr"/>
    <property type="match status" value="1"/>
</dbReference>
<evidence type="ECO:0000256" key="5">
    <source>
        <dbReference type="RuleBase" id="RU000304"/>
    </source>
</evidence>
<feature type="binding site" evidence="4">
    <location>
        <position position="37"/>
    </location>
    <ligand>
        <name>ATP</name>
        <dbReference type="ChEBI" id="CHEBI:30616"/>
    </ligand>
</feature>
<keyword evidence="1 5" id="KW-0723">Serine/threonine-protein kinase</keyword>
<gene>
    <name evidence="7" type="ORF">M9Y10_038786</name>
</gene>
<evidence type="ECO:0000256" key="1">
    <source>
        <dbReference type="ARBA" id="ARBA00022527"/>
    </source>
</evidence>
<proteinExistence type="inferred from homology"/>
<dbReference type="InterPro" id="IPR017441">
    <property type="entry name" value="Protein_kinase_ATP_BS"/>
</dbReference>
<dbReference type="EMBL" id="JAPFFF010000006">
    <property type="protein sequence ID" value="KAK8887732.1"/>
    <property type="molecule type" value="Genomic_DNA"/>
</dbReference>
<feature type="domain" description="Protein kinase" evidence="6">
    <location>
        <begin position="8"/>
        <end position="280"/>
    </location>
</feature>
<keyword evidence="3 4" id="KW-0067">ATP-binding</keyword>
<dbReference type="InterPro" id="IPR001245">
    <property type="entry name" value="Ser-Thr/Tyr_kinase_cat_dom"/>
</dbReference>
<dbReference type="PRINTS" id="PR00109">
    <property type="entry name" value="TYRKINASE"/>
</dbReference>
<reference evidence="7 8" key="1">
    <citation type="submission" date="2024-04" db="EMBL/GenBank/DDBJ databases">
        <title>Tritrichomonas musculus Genome.</title>
        <authorList>
            <person name="Alves-Ferreira E."/>
            <person name="Grigg M."/>
            <person name="Lorenzi H."/>
            <person name="Galac M."/>
        </authorList>
    </citation>
    <scope>NUCLEOTIDE SEQUENCE [LARGE SCALE GENOMIC DNA]</scope>
    <source>
        <strain evidence="7 8">EAF2021</strain>
    </source>
</reference>
<keyword evidence="2 4" id="KW-0547">Nucleotide-binding</keyword>
<comment type="similarity">
    <text evidence="5">Belongs to the protein kinase superfamily.</text>
</comment>
<evidence type="ECO:0000256" key="3">
    <source>
        <dbReference type="ARBA" id="ARBA00022840"/>
    </source>
</evidence>
<dbReference type="Proteomes" id="UP001470230">
    <property type="component" value="Unassembled WGS sequence"/>
</dbReference>
<dbReference type="SUPFAM" id="SSF56112">
    <property type="entry name" value="Protein kinase-like (PK-like)"/>
    <property type="match status" value="1"/>
</dbReference>
<keyword evidence="8" id="KW-1185">Reference proteome</keyword>
<dbReference type="InterPro" id="IPR011009">
    <property type="entry name" value="Kinase-like_dom_sf"/>
</dbReference>
<dbReference type="PROSITE" id="PS50011">
    <property type="entry name" value="PROTEIN_KINASE_DOM"/>
    <property type="match status" value="1"/>
</dbReference>
<name>A0ABR2KB79_9EUKA</name>
<dbReference type="InterPro" id="IPR000719">
    <property type="entry name" value="Prot_kinase_dom"/>
</dbReference>
<protein>
    <recommendedName>
        <fullName evidence="6">Protein kinase domain-containing protein</fullName>
    </recommendedName>
</protein>
<evidence type="ECO:0000256" key="2">
    <source>
        <dbReference type="ARBA" id="ARBA00022741"/>
    </source>
</evidence>
<organism evidence="7 8">
    <name type="scientific">Tritrichomonas musculus</name>
    <dbReference type="NCBI Taxonomy" id="1915356"/>
    <lineage>
        <taxon>Eukaryota</taxon>
        <taxon>Metamonada</taxon>
        <taxon>Parabasalia</taxon>
        <taxon>Tritrichomonadida</taxon>
        <taxon>Tritrichomonadidae</taxon>
        <taxon>Tritrichomonas</taxon>
    </lineage>
</organism>
<evidence type="ECO:0000313" key="7">
    <source>
        <dbReference type="EMBL" id="KAK8887732.1"/>
    </source>
</evidence>
<dbReference type="SMART" id="SM00220">
    <property type="entry name" value="S_TKc"/>
    <property type="match status" value="1"/>
</dbReference>
<dbReference type="PROSITE" id="PS00107">
    <property type="entry name" value="PROTEIN_KINASE_ATP"/>
    <property type="match status" value="1"/>
</dbReference>
<evidence type="ECO:0000259" key="6">
    <source>
        <dbReference type="PROSITE" id="PS50011"/>
    </source>
</evidence>
<dbReference type="InterPro" id="IPR008271">
    <property type="entry name" value="Ser/Thr_kinase_AS"/>
</dbReference>
<dbReference type="PROSITE" id="PS00108">
    <property type="entry name" value="PROTEIN_KINASE_ST"/>
    <property type="match status" value="1"/>
</dbReference>
<keyword evidence="1 5" id="KW-0418">Kinase</keyword>
<evidence type="ECO:0000256" key="4">
    <source>
        <dbReference type="PROSITE-ProRule" id="PRU10141"/>
    </source>
</evidence>
<evidence type="ECO:0000313" key="8">
    <source>
        <dbReference type="Proteomes" id="UP001470230"/>
    </source>
</evidence>
<dbReference type="InterPro" id="IPR051681">
    <property type="entry name" value="Ser/Thr_Kinases-Pseudokinases"/>
</dbReference>
<dbReference type="PANTHER" id="PTHR44329">
    <property type="entry name" value="SERINE/THREONINE-PROTEIN KINASE TNNI3K-RELATED"/>
    <property type="match status" value="1"/>
</dbReference>
<keyword evidence="1 5" id="KW-0808">Transferase</keyword>
<sequence>MYVDINKFVQLDCIGRGCFAHAYKILDKDSGKEYVAKISINRIDYDHISEKDDITALERELNINSKISHPCITKFYGYSLYDFDNSPRPMIIIEYAPKGTLQSIVNLERNGFVIDGWDSTQKLIIIYGIAAGMAYLHSNNILHRDLKLDNILLDSNLYAKIADFGLSKIYTVTSSPSPNDRGPSIYFAPETICDNKYSQKTDVYSFAFILYELLIGKVYYPNLSMLEFLENVVYKDLRPDIKKDIPASYRKLIEDCWSKLPSDRPSFNQILERLQRDPGFITSNVNKERFFNYIDLIKNSESSFNPKSQIIYYSKDQRKIQIQSEQQISSNFNSQNKICFATSVYPAPRSASLSCTSDILSANNFVSSVYPPSSTNHINMSDFQQIPNSFCKSYYPSPYVTSK</sequence>
<accession>A0ABR2KB79</accession>
<comment type="caution">
    <text evidence="7">The sequence shown here is derived from an EMBL/GenBank/DDBJ whole genome shotgun (WGS) entry which is preliminary data.</text>
</comment>